<name>A0A2V5HIT6_ASPV1</name>
<evidence type="ECO:0000256" key="1">
    <source>
        <dbReference type="SAM" id="MobiDB-lite"/>
    </source>
</evidence>
<sequence length="71" mass="8136">MLTSKGKRKKIKSQKKKKKKEKNEKKKSSKTASPDLDWIPISPLQISWHHRGRFHSRLATGIVAGTNLKDV</sequence>
<accession>A0A2V5HIT6</accession>
<dbReference type="Proteomes" id="UP000249829">
    <property type="component" value="Unassembled WGS sequence"/>
</dbReference>
<evidence type="ECO:0000313" key="3">
    <source>
        <dbReference type="Proteomes" id="UP000249829"/>
    </source>
</evidence>
<organism evidence="2 3">
    <name type="scientific">Aspergillus violaceofuscus (strain CBS 115571)</name>
    <dbReference type="NCBI Taxonomy" id="1450538"/>
    <lineage>
        <taxon>Eukaryota</taxon>
        <taxon>Fungi</taxon>
        <taxon>Dikarya</taxon>
        <taxon>Ascomycota</taxon>
        <taxon>Pezizomycotina</taxon>
        <taxon>Eurotiomycetes</taxon>
        <taxon>Eurotiomycetidae</taxon>
        <taxon>Eurotiales</taxon>
        <taxon>Aspergillaceae</taxon>
        <taxon>Aspergillus</taxon>
    </lineage>
</organism>
<proteinExistence type="predicted"/>
<keyword evidence="3" id="KW-1185">Reference proteome</keyword>
<feature type="compositionally biased region" description="Basic residues" evidence="1">
    <location>
        <begin position="1"/>
        <end position="20"/>
    </location>
</feature>
<gene>
    <name evidence="2" type="ORF">BO99DRAFT_51529</name>
</gene>
<feature type="region of interest" description="Disordered" evidence="1">
    <location>
        <begin position="1"/>
        <end position="35"/>
    </location>
</feature>
<dbReference type="EMBL" id="KZ825114">
    <property type="protein sequence ID" value="PYI21854.1"/>
    <property type="molecule type" value="Genomic_DNA"/>
</dbReference>
<reference evidence="2 3" key="1">
    <citation type="submission" date="2018-02" db="EMBL/GenBank/DDBJ databases">
        <title>The genomes of Aspergillus section Nigri reveals drivers in fungal speciation.</title>
        <authorList>
            <consortium name="DOE Joint Genome Institute"/>
            <person name="Vesth T.C."/>
            <person name="Nybo J."/>
            <person name="Theobald S."/>
            <person name="Brandl J."/>
            <person name="Frisvad J.C."/>
            <person name="Nielsen K.F."/>
            <person name="Lyhne E.K."/>
            <person name="Kogle M.E."/>
            <person name="Kuo A."/>
            <person name="Riley R."/>
            <person name="Clum A."/>
            <person name="Nolan M."/>
            <person name="Lipzen A."/>
            <person name="Salamov A."/>
            <person name="Henrissat B."/>
            <person name="Wiebenga A."/>
            <person name="De vries R.P."/>
            <person name="Grigoriev I.V."/>
            <person name="Mortensen U.H."/>
            <person name="Andersen M.R."/>
            <person name="Baker S.E."/>
        </authorList>
    </citation>
    <scope>NUCLEOTIDE SEQUENCE [LARGE SCALE GENOMIC DNA]</scope>
    <source>
        <strain evidence="2 3">CBS 115571</strain>
    </source>
</reference>
<dbReference type="AlphaFoldDB" id="A0A2V5HIT6"/>
<protein>
    <submittedName>
        <fullName evidence="2">Uncharacterized protein</fullName>
    </submittedName>
</protein>
<evidence type="ECO:0000313" key="2">
    <source>
        <dbReference type="EMBL" id="PYI21854.1"/>
    </source>
</evidence>